<dbReference type="PANTHER" id="PTHR10696:SF56">
    <property type="entry name" value="TAUD_TFDA-LIKE DOMAIN-CONTAINING PROTEIN"/>
    <property type="match status" value="1"/>
</dbReference>
<sequence>MLKYSENIVSKTNSQLDAVKIDKLNDIVLLITPAAEIDLVAWTQAHRDIIDGLVVDTPAILFRGFSGISRDSFTRFCGVFAEPMNYIYRSTPRTELSGGLYTATEYPCEATIPQHCENAYQKVWPLKLYFYCEKSAPQGGETPLSDIRSVTATIPAEIKEKFRQKKVMYVRNYRPGMDIPWQTVFQTTQREVVEKFCEANAIECEWKDGDSLRTVQICQGLAQHPITGEELWFNQAHLFHVSSLEPQIRDTLLQIYPQENLPRNAYYGDGSPLEEDVLKQISQAYEKYKFTFKWHDGDFLLVDNMLCAHGRNPFSGDRKVLVSMNIPTSA</sequence>
<dbReference type="RefSeq" id="WP_142903065.1">
    <property type="nucleotide sequence ID" value="NZ_ML660089.1"/>
</dbReference>
<evidence type="ECO:0000259" key="4">
    <source>
        <dbReference type="Pfam" id="PF02668"/>
    </source>
</evidence>
<keyword evidence="2" id="KW-0560">Oxidoreductase</keyword>
<comment type="cofactor">
    <cofactor evidence="1">
        <name>Fe(2+)</name>
        <dbReference type="ChEBI" id="CHEBI:29033"/>
    </cofactor>
</comment>
<evidence type="ECO:0000256" key="1">
    <source>
        <dbReference type="ARBA" id="ARBA00001954"/>
    </source>
</evidence>
<dbReference type="OrthoDB" id="9769888at2"/>
<evidence type="ECO:0000313" key="6">
    <source>
        <dbReference type="Proteomes" id="UP000319732"/>
    </source>
</evidence>
<dbReference type="EMBL" id="VHSG01000006">
    <property type="protein sequence ID" value="TQV83985.1"/>
    <property type="molecule type" value="Genomic_DNA"/>
</dbReference>
<dbReference type="Pfam" id="PF02668">
    <property type="entry name" value="TauD"/>
    <property type="match status" value="1"/>
</dbReference>
<dbReference type="PANTHER" id="PTHR10696">
    <property type="entry name" value="GAMMA-BUTYROBETAINE HYDROXYLASE-RELATED"/>
    <property type="match status" value="1"/>
</dbReference>
<dbReference type="InterPro" id="IPR042098">
    <property type="entry name" value="TauD-like_sf"/>
</dbReference>
<dbReference type="GO" id="GO:0016706">
    <property type="term" value="F:2-oxoglutarate-dependent dioxygenase activity"/>
    <property type="evidence" value="ECO:0007669"/>
    <property type="project" value="UniProtKB-ARBA"/>
</dbReference>
<dbReference type="InterPro" id="IPR003819">
    <property type="entry name" value="TauD/TfdA-like"/>
</dbReference>
<feature type="domain" description="TauD/TfdA-like" evidence="4">
    <location>
        <begin position="35"/>
        <end position="321"/>
    </location>
</feature>
<accession>A0A545U3C1</accession>
<dbReference type="SUPFAM" id="SSF51197">
    <property type="entry name" value="Clavaminate synthase-like"/>
    <property type="match status" value="1"/>
</dbReference>
<dbReference type="GO" id="GO:0017000">
    <property type="term" value="P:antibiotic biosynthetic process"/>
    <property type="evidence" value="ECO:0007669"/>
    <property type="project" value="UniProtKB-KW"/>
</dbReference>
<proteinExistence type="predicted"/>
<name>A0A545U3C1_9GAMM</name>
<keyword evidence="3" id="KW-0045">Antibiotic biosynthesis</keyword>
<reference evidence="5 6" key="1">
    <citation type="submission" date="2019-06" db="EMBL/GenBank/DDBJ databases">
        <title>Whole genome sequence for Cellvibrionaceae sp. R142.</title>
        <authorList>
            <person name="Wang G."/>
        </authorList>
    </citation>
    <scope>NUCLEOTIDE SEQUENCE [LARGE SCALE GENOMIC DNA]</scope>
    <source>
        <strain evidence="5 6">R142</strain>
    </source>
</reference>
<dbReference type="Gene3D" id="3.60.130.10">
    <property type="entry name" value="Clavaminate synthase-like"/>
    <property type="match status" value="1"/>
</dbReference>
<organism evidence="5 6">
    <name type="scientific">Exilibacterium tricleocarpae</name>
    <dbReference type="NCBI Taxonomy" id="2591008"/>
    <lineage>
        <taxon>Bacteria</taxon>
        <taxon>Pseudomonadati</taxon>
        <taxon>Pseudomonadota</taxon>
        <taxon>Gammaproteobacteria</taxon>
        <taxon>Cellvibrionales</taxon>
        <taxon>Cellvibrionaceae</taxon>
        <taxon>Exilibacterium</taxon>
    </lineage>
</organism>
<dbReference type="InterPro" id="IPR050411">
    <property type="entry name" value="AlphaKG_dependent_hydroxylases"/>
</dbReference>
<evidence type="ECO:0000256" key="3">
    <source>
        <dbReference type="ARBA" id="ARBA00023194"/>
    </source>
</evidence>
<protein>
    <submittedName>
        <fullName evidence="5">TauD/TfdA family dioxygenase</fullName>
    </submittedName>
</protein>
<gene>
    <name evidence="5" type="ORF">FKG94_04750</name>
</gene>
<keyword evidence="5" id="KW-0223">Dioxygenase</keyword>
<comment type="caution">
    <text evidence="5">The sequence shown here is derived from an EMBL/GenBank/DDBJ whole genome shotgun (WGS) entry which is preliminary data.</text>
</comment>
<evidence type="ECO:0000256" key="2">
    <source>
        <dbReference type="ARBA" id="ARBA00023002"/>
    </source>
</evidence>
<evidence type="ECO:0000313" key="5">
    <source>
        <dbReference type="EMBL" id="TQV83985.1"/>
    </source>
</evidence>
<keyword evidence="6" id="KW-1185">Reference proteome</keyword>
<dbReference type="Proteomes" id="UP000319732">
    <property type="component" value="Unassembled WGS sequence"/>
</dbReference>
<dbReference type="AlphaFoldDB" id="A0A545U3C1"/>